<evidence type="ECO:0000256" key="5">
    <source>
        <dbReference type="PROSITE-ProRule" id="PRU01251"/>
    </source>
</evidence>
<keyword evidence="9" id="KW-0378">Hydrolase</keyword>
<dbReference type="SMART" id="SM00382">
    <property type="entry name" value="AAA"/>
    <property type="match status" value="2"/>
</dbReference>
<evidence type="ECO:0000256" key="2">
    <source>
        <dbReference type="ARBA" id="ARBA00022741"/>
    </source>
</evidence>
<evidence type="ECO:0000259" key="8">
    <source>
        <dbReference type="PROSITE" id="PS51903"/>
    </source>
</evidence>
<evidence type="ECO:0000256" key="6">
    <source>
        <dbReference type="RuleBase" id="RU004432"/>
    </source>
</evidence>
<dbReference type="InterPro" id="IPR004176">
    <property type="entry name" value="Clp_R_N"/>
</dbReference>
<keyword evidence="10" id="KW-1185">Reference proteome</keyword>
<keyword evidence="7" id="KW-0175">Coiled coil</keyword>
<dbReference type="PANTHER" id="PTHR11638:SF175">
    <property type="entry name" value="ATP-DEPENDENT CLP PROTEASE, ATP-BINDING SUBUNIT CLPC"/>
    <property type="match status" value="1"/>
</dbReference>
<feature type="coiled-coil region" evidence="7">
    <location>
        <begin position="421"/>
        <end position="478"/>
    </location>
</feature>
<dbReference type="SUPFAM" id="SSF52540">
    <property type="entry name" value="P-loop containing nucleoside triphosphate hydrolases"/>
    <property type="match status" value="2"/>
</dbReference>
<dbReference type="PANTHER" id="PTHR11638">
    <property type="entry name" value="ATP-DEPENDENT CLP PROTEASE"/>
    <property type="match status" value="1"/>
</dbReference>
<evidence type="ECO:0000313" key="10">
    <source>
        <dbReference type="Proteomes" id="UP001473063"/>
    </source>
</evidence>
<evidence type="ECO:0000256" key="1">
    <source>
        <dbReference type="ARBA" id="ARBA00022737"/>
    </source>
</evidence>
<keyword evidence="9" id="KW-0645">Protease</keyword>
<dbReference type="Pfam" id="PF10431">
    <property type="entry name" value="ClpB_D2-small"/>
    <property type="match status" value="1"/>
</dbReference>
<dbReference type="SMART" id="SM01086">
    <property type="entry name" value="ClpB_D2-small"/>
    <property type="match status" value="1"/>
</dbReference>
<dbReference type="Pfam" id="PF17871">
    <property type="entry name" value="AAA_lid_9"/>
    <property type="match status" value="1"/>
</dbReference>
<dbReference type="Pfam" id="PF02861">
    <property type="entry name" value="Clp_N"/>
    <property type="match status" value="1"/>
</dbReference>
<dbReference type="InterPro" id="IPR001270">
    <property type="entry name" value="ClpA/B"/>
</dbReference>
<dbReference type="Gene3D" id="4.10.860.10">
    <property type="entry name" value="UVR domain"/>
    <property type="match status" value="1"/>
</dbReference>
<protein>
    <submittedName>
        <fullName evidence="9">ATP-dependent Clp protease ATP-binding subunit</fullName>
    </submittedName>
</protein>
<dbReference type="PROSITE" id="PS00871">
    <property type="entry name" value="CLPAB_2"/>
    <property type="match status" value="1"/>
</dbReference>
<dbReference type="InterPro" id="IPR018368">
    <property type="entry name" value="ClpA/B_CS1"/>
</dbReference>
<keyword evidence="1 5" id="KW-0677">Repeat</keyword>
<gene>
    <name evidence="9" type="ORF">WMO28_06210</name>
</gene>
<dbReference type="PRINTS" id="PR00300">
    <property type="entry name" value="CLPPROTEASEA"/>
</dbReference>
<dbReference type="Gene3D" id="1.10.8.60">
    <property type="match status" value="2"/>
</dbReference>
<dbReference type="PROSITE" id="PS51903">
    <property type="entry name" value="CLP_R"/>
    <property type="match status" value="1"/>
</dbReference>
<dbReference type="InterPro" id="IPR050130">
    <property type="entry name" value="ClpA_ClpB"/>
</dbReference>
<dbReference type="GO" id="GO:0006508">
    <property type="term" value="P:proteolysis"/>
    <property type="evidence" value="ECO:0007669"/>
    <property type="project" value="UniProtKB-KW"/>
</dbReference>
<dbReference type="InterPro" id="IPR027417">
    <property type="entry name" value="P-loop_NTPase"/>
</dbReference>
<evidence type="ECO:0000256" key="4">
    <source>
        <dbReference type="ARBA" id="ARBA00023186"/>
    </source>
</evidence>
<dbReference type="InterPro" id="IPR003593">
    <property type="entry name" value="AAA+_ATPase"/>
</dbReference>
<dbReference type="Gene3D" id="1.10.1780.10">
    <property type="entry name" value="Clp, N-terminal domain"/>
    <property type="match status" value="1"/>
</dbReference>
<evidence type="ECO:0000256" key="7">
    <source>
        <dbReference type="SAM" id="Coils"/>
    </source>
</evidence>
<comment type="caution">
    <text evidence="9">The sequence shown here is derived from an EMBL/GenBank/DDBJ whole genome shotgun (WGS) entry which is preliminary data.</text>
</comment>
<proteinExistence type="inferred from homology"/>
<dbReference type="InterPro" id="IPR036628">
    <property type="entry name" value="Clp_N_dom_sf"/>
</dbReference>
<dbReference type="GO" id="GO:0005524">
    <property type="term" value="F:ATP binding"/>
    <property type="evidence" value="ECO:0007669"/>
    <property type="project" value="UniProtKB-KW"/>
</dbReference>
<comment type="similarity">
    <text evidence="6">Belongs to the ClpA/ClpB family.</text>
</comment>
<evidence type="ECO:0000256" key="3">
    <source>
        <dbReference type="ARBA" id="ARBA00022840"/>
    </source>
</evidence>
<evidence type="ECO:0000313" key="9">
    <source>
        <dbReference type="EMBL" id="MEQ2370542.1"/>
    </source>
</evidence>
<dbReference type="Gene3D" id="3.40.50.300">
    <property type="entry name" value="P-loop containing nucleotide triphosphate hydrolases"/>
    <property type="match status" value="2"/>
</dbReference>
<dbReference type="InterPro" id="IPR019489">
    <property type="entry name" value="Clp_ATPase_C"/>
</dbReference>
<dbReference type="InterPro" id="IPR003959">
    <property type="entry name" value="ATPase_AAA_core"/>
</dbReference>
<dbReference type="InterPro" id="IPR041546">
    <property type="entry name" value="ClpA/ClpB_AAA_lid"/>
</dbReference>
<dbReference type="RefSeq" id="WP_349056393.1">
    <property type="nucleotide sequence ID" value="NZ_JBBMEJ010000005.1"/>
</dbReference>
<dbReference type="Proteomes" id="UP001473063">
    <property type="component" value="Unassembled WGS sequence"/>
</dbReference>
<dbReference type="SUPFAM" id="SSF81923">
    <property type="entry name" value="Double Clp-N motif"/>
    <property type="match status" value="1"/>
</dbReference>
<dbReference type="CDD" id="cd19499">
    <property type="entry name" value="RecA-like_ClpB_Hsp104-like"/>
    <property type="match status" value="1"/>
</dbReference>
<dbReference type="EMBL" id="JBBMEJ010000005">
    <property type="protein sequence ID" value="MEQ2370542.1"/>
    <property type="molecule type" value="Genomic_DNA"/>
</dbReference>
<dbReference type="Pfam" id="PF00004">
    <property type="entry name" value="AAA"/>
    <property type="match status" value="1"/>
</dbReference>
<dbReference type="InterPro" id="IPR028299">
    <property type="entry name" value="ClpA/B_CS2"/>
</dbReference>
<dbReference type="GO" id="GO:0008233">
    <property type="term" value="F:peptidase activity"/>
    <property type="evidence" value="ECO:0007669"/>
    <property type="project" value="UniProtKB-KW"/>
</dbReference>
<sequence>MQERFTKQAQNVLALARQVAGSCGHSYIGTEHLLMGLLREKEGTAGRVLEDFGIDADKAMALIDKLIAPPGTTAVAQKPEFSPRTQRVLENARAEAESMHFEEAGTEHILLAMLKETDCVGTRLLYTMGANIQKLYAAVLTAMGMDSDAIAEEFQAAKAARNRNGSTTPTLDQYSRDLTEMAEEGKLDPVVGRDKEIARLIQILSRRTKNNPCLVGEPGVGKTAIVEGLAQRIVTGMVPDTVKDKRVVVLDLSGMVAGSKYRGEFEERIRNVIDEVREQQSILLFIDEIHTIIGAGGAEGALDASNILKPSLSRGEIQLIGATTLEEYRKYIEKDAALERRFQPVTVEEPTEEEAVEILKGLRPYYEKHHGVRILDEALEAAAKMSVRYINDRFLPDKAIDIIDEAASKVQLAGYRPSPEAEELERRIHDILKEKEQAVVNADLEGARAAQAKQNEAEEELEKLRKKAERRNKRKALEVDENAVADIISDWTKIPVQRLTEGESRRLANLEKVLKKRVIGQDEAVSAVARAVKRGRVGLKDPARPIGSFLFLGPTGVGKTELSKALAEAVFGSEQAMIRVDMSEYMEKHSVSKMIGSPPGYVGYEEGGQLSEKVRRNPYSVILFDEIEKAHPDVFNILLQVLDDGHITDAHGRKVDFKQTIIIMTSNAGAQMIMEPKHLGFMSGNTEKQNYDRMRSGVMEEVRRMFKPEFLNRIDEIMVFHSLNKENIRKIVTILLKNLEKRCQEQLNITLKITGAAKDLIADAGFDSKYGARPLRRAIQTKIEDEMATEILEGRIKAGDTVQVKVKDKKICFAVV</sequence>
<reference evidence="9 10" key="1">
    <citation type="submission" date="2024-03" db="EMBL/GenBank/DDBJ databases">
        <title>Human intestinal bacterial collection.</title>
        <authorList>
            <person name="Pauvert C."/>
            <person name="Hitch T.C.A."/>
            <person name="Clavel T."/>
        </authorList>
    </citation>
    <scope>NUCLEOTIDE SEQUENCE [LARGE SCALE GENOMIC DNA]</scope>
    <source>
        <strain evidence="9 10">CLA-JM-H16</strain>
    </source>
</reference>
<feature type="domain" description="Clp R" evidence="8">
    <location>
        <begin position="2"/>
        <end position="148"/>
    </location>
</feature>
<accession>A0ABV1BF28</accession>
<keyword evidence="4 6" id="KW-0143">Chaperone</keyword>
<keyword evidence="3 6" id="KW-0067">ATP-binding</keyword>
<dbReference type="CDD" id="cd00009">
    <property type="entry name" value="AAA"/>
    <property type="match status" value="1"/>
</dbReference>
<organism evidence="9 10">
    <name type="scientific">Blautia aquisgranensis</name>
    <dbReference type="NCBI Taxonomy" id="3133153"/>
    <lineage>
        <taxon>Bacteria</taxon>
        <taxon>Bacillati</taxon>
        <taxon>Bacillota</taxon>
        <taxon>Clostridia</taxon>
        <taxon>Lachnospirales</taxon>
        <taxon>Lachnospiraceae</taxon>
        <taxon>Blautia</taxon>
    </lineage>
</organism>
<name>A0ABV1BF28_9FIRM</name>
<dbReference type="PROSITE" id="PS00870">
    <property type="entry name" value="CLPAB_1"/>
    <property type="match status" value="1"/>
</dbReference>
<dbReference type="Pfam" id="PF07724">
    <property type="entry name" value="AAA_2"/>
    <property type="match status" value="1"/>
</dbReference>
<keyword evidence="2 6" id="KW-0547">Nucleotide-binding</keyword>